<organism evidence="2 3">
    <name type="scientific">Peronospora farinosa</name>
    <dbReference type="NCBI Taxonomy" id="134698"/>
    <lineage>
        <taxon>Eukaryota</taxon>
        <taxon>Sar</taxon>
        <taxon>Stramenopiles</taxon>
        <taxon>Oomycota</taxon>
        <taxon>Peronosporomycetes</taxon>
        <taxon>Peronosporales</taxon>
        <taxon>Peronosporaceae</taxon>
        <taxon>Peronospora</taxon>
    </lineage>
</organism>
<evidence type="ECO:0000256" key="1">
    <source>
        <dbReference type="SAM" id="Coils"/>
    </source>
</evidence>
<comment type="caution">
    <text evidence="2">The sequence shown here is derived from an EMBL/GenBank/DDBJ whole genome shotgun (WGS) entry which is preliminary data.</text>
</comment>
<sequence length="451" mass="51687">MSLSYQRSHADVKRLKEQDAEIHRLKQETIDQKHRIDELVEQMQRSNKLRDEEQERKVAQLRRELQDQDADLIEAEQTIEMLIRDVQVARQVATRAEKAQREAEADQMLRHVLRDSDDEGAQSITEEQLRSEIKQMTNAEQQSSRRVSELEQELAVLRDTAEMLSVELQALKNKRHEMEHSEVQVIQELEVTKNKANEDIEHWKAMVNMHQELVATLQTQVKALRSDKDNLENAIALCQRSADKRLQVLECDRQNIEAENAQLLTESTSIRQELEVMNLKFRQFEEEDVSETAELEIRLAQAQTHQEQLVSRIAKVEQKLVSTTLMTEVADRNQWKESQEQLMTEKNELLRQLEEERRQCKELKCSAAMLKKSTESALQELKNVEAELRTMNSDCSYSDGQHESLVGSGETGCCGIQETGRGVYGGGGGIHAGPIPDILDACTSKTTLCTA</sequence>
<evidence type="ECO:0000313" key="2">
    <source>
        <dbReference type="EMBL" id="CAH0489842.1"/>
    </source>
</evidence>
<feature type="coiled-coil region" evidence="1">
    <location>
        <begin position="299"/>
        <end position="394"/>
    </location>
</feature>
<feature type="coiled-coil region" evidence="1">
    <location>
        <begin position="22"/>
        <end position="85"/>
    </location>
</feature>
<protein>
    <recommendedName>
        <fullName evidence="4">EF-hand domain-containing protein</fullName>
    </recommendedName>
</protein>
<reference evidence="2 3" key="1">
    <citation type="submission" date="2021-11" db="EMBL/GenBank/DDBJ databases">
        <authorList>
            <person name="Islam A."/>
            <person name="Islam S."/>
            <person name="Flora M.S."/>
            <person name="Rahman M."/>
            <person name="Ziaur R.M."/>
            <person name="Epstein J.H."/>
            <person name="Hassan M."/>
            <person name="Klassen M."/>
            <person name="Woodard K."/>
            <person name="Webb A."/>
            <person name="Webby R.J."/>
            <person name="El Zowalaty M.E."/>
        </authorList>
    </citation>
    <scope>NUCLEOTIDE SEQUENCE [LARGE SCALE GENOMIC DNA]</scope>
    <source>
        <strain evidence="2">Pf1</strain>
    </source>
</reference>
<evidence type="ECO:0008006" key="4">
    <source>
        <dbReference type="Google" id="ProtNLM"/>
    </source>
</evidence>
<proteinExistence type="predicted"/>
<keyword evidence="1" id="KW-0175">Coiled coil</keyword>
<keyword evidence="3" id="KW-1185">Reference proteome</keyword>
<name>A0ABN8C773_9STRA</name>
<gene>
    <name evidence="2" type="ORF">PFR001_LOCUS5225</name>
</gene>
<feature type="coiled-coil region" evidence="1">
    <location>
        <begin position="133"/>
        <end position="273"/>
    </location>
</feature>
<dbReference type="EMBL" id="CAKLBC010001185">
    <property type="protein sequence ID" value="CAH0489842.1"/>
    <property type="molecule type" value="Genomic_DNA"/>
</dbReference>
<evidence type="ECO:0000313" key="3">
    <source>
        <dbReference type="Proteomes" id="UP001157938"/>
    </source>
</evidence>
<dbReference type="Proteomes" id="UP001157938">
    <property type="component" value="Unassembled WGS sequence"/>
</dbReference>
<accession>A0ABN8C773</accession>